<keyword evidence="4" id="KW-1185">Reference proteome</keyword>
<accession>A0A2S7DV25</accession>
<sequence length="308" mass="34498">MKQSSTSREALSSLARAIQQRLATWERPVVTGYELGVLAATHAATHPIPLSLYMELVHLLTSFGLIAPAKGFKSGTVFHLFGRNKPAPMEVACSVDPFAYVSHLSAMEYHGITDRFAKVLYLSTPPAQEWKEQADVRMEKGLKQLKDGYLASRLPALRFQKFERIDGVRVELMRRSHRGAFKTIKSPSIRVAMIGRTFLDMLREPDSCGGMLHVVDTYREYAGRYFRLILDEVSKHGTLIEKARAGYLLETLCHRSDPVIDAWASRVQRGGSRKLDPQAEYAPFFSERWALSVNVPALEAASLGSDTL</sequence>
<evidence type="ECO:0000313" key="1">
    <source>
        <dbReference type="EMBL" id="PPU77656.1"/>
    </source>
</evidence>
<dbReference type="Proteomes" id="UP001214201">
    <property type="component" value="Chromosome"/>
</dbReference>
<evidence type="ECO:0008006" key="5">
    <source>
        <dbReference type="Google" id="ProtNLM"/>
    </source>
</evidence>
<dbReference type="AlphaFoldDB" id="A0A2S7DV25"/>
<dbReference type="EMBL" id="MDED01000006">
    <property type="protein sequence ID" value="PPU77656.1"/>
    <property type="molecule type" value="Genomic_DNA"/>
</dbReference>
<reference evidence="2 4" key="2">
    <citation type="submission" date="2021-08" db="EMBL/GenBank/DDBJ databases">
        <title>Genome sequences of Xanthomonas cucurbitae isolates from 5 Midwestern US states.</title>
        <authorList>
            <person name="Hind S.R."/>
        </authorList>
    </citation>
    <scope>NUCLEOTIDE SEQUENCE [LARGE SCALE GENOMIC DNA]</scope>
    <source>
        <strain evidence="2 4">OH_261</strain>
    </source>
</reference>
<protein>
    <recommendedName>
        <fullName evidence="5">AbiEi antitoxin C-terminal domain-containing protein</fullName>
    </recommendedName>
</protein>
<name>A0A2S7DV25_9XANT</name>
<evidence type="ECO:0000313" key="2">
    <source>
        <dbReference type="EMBL" id="WDM70881.1"/>
    </source>
</evidence>
<proteinExistence type="predicted"/>
<evidence type="ECO:0000313" key="3">
    <source>
        <dbReference type="Proteomes" id="UP000239561"/>
    </source>
</evidence>
<gene>
    <name evidence="2" type="ORF">K6978_16055</name>
    <name evidence="1" type="ORF">XcuCFBP2542_05375</name>
</gene>
<dbReference type="RefSeq" id="WP_104602587.1">
    <property type="nucleotide sequence ID" value="NZ_CP033326.1"/>
</dbReference>
<dbReference type="OrthoDB" id="9125124at2"/>
<reference evidence="1 3" key="1">
    <citation type="submission" date="2016-08" db="EMBL/GenBank/DDBJ databases">
        <authorList>
            <person name="Seilhamer J.J."/>
        </authorList>
    </citation>
    <scope>NUCLEOTIDE SEQUENCE [LARGE SCALE GENOMIC DNA]</scope>
    <source>
        <strain evidence="1 3">CFBP2542</strain>
    </source>
</reference>
<dbReference type="EMBL" id="CP082214">
    <property type="protein sequence ID" value="WDM70881.1"/>
    <property type="molecule type" value="Genomic_DNA"/>
</dbReference>
<organism evidence="1 3">
    <name type="scientific">Xanthomonas cucurbitae</name>
    <dbReference type="NCBI Taxonomy" id="56453"/>
    <lineage>
        <taxon>Bacteria</taxon>
        <taxon>Pseudomonadati</taxon>
        <taxon>Pseudomonadota</taxon>
        <taxon>Gammaproteobacteria</taxon>
        <taxon>Lysobacterales</taxon>
        <taxon>Lysobacteraceae</taxon>
        <taxon>Xanthomonas</taxon>
    </lineage>
</organism>
<dbReference type="Proteomes" id="UP000239561">
    <property type="component" value="Unassembled WGS sequence"/>
</dbReference>
<evidence type="ECO:0000313" key="4">
    <source>
        <dbReference type="Proteomes" id="UP001214201"/>
    </source>
</evidence>